<dbReference type="HOGENOM" id="CLU_017290_4_2_11"/>
<dbReference type="Pfam" id="PF04909">
    <property type="entry name" value="Amidohydro_2"/>
    <property type="match status" value="1"/>
</dbReference>
<proteinExistence type="predicted"/>
<gene>
    <name evidence="2" type="ORF">HMPREF0305_12178</name>
</gene>
<reference evidence="2 3" key="1">
    <citation type="submission" date="2010-08" db="EMBL/GenBank/DDBJ databases">
        <authorList>
            <person name="Muzny D."/>
            <person name="Qin X."/>
            <person name="Buhay C."/>
            <person name="Dugan-Rocha S."/>
            <person name="Ding Y."/>
            <person name="Chen G."/>
            <person name="Hawes A."/>
            <person name="Holder M."/>
            <person name="Jhangiani S."/>
            <person name="Johnson A."/>
            <person name="Khan Z."/>
            <person name="Li Z."/>
            <person name="Liu W."/>
            <person name="Liu X."/>
            <person name="Perez L."/>
            <person name="Shen H."/>
            <person name="Wang Q."/>
            <person name="Watt J."/>
            <person name="Xi L."/>
            <person name="Xin Y."/>
            <person name="Zhou J."/>
            <person name="Deng J."/>
            <person name="Jiang H."/>
            <person name="Liu Y."/>
            <person name="Qu J."/>
            <person name="Song X.-Z."/>
            <person name="Zhang L."/>
            <person name="Villasana D."/>
            <person name="Johnson A."/>
            <person name="Liu J."/>
            <person name="Liyanage D."/>
            <person name="Lorensuhewa L."/>
            <person name="Robinson T."/>
            <person name="Song A."/>
            <person name="Song B.-B."/>
            <person name="Dinh H."/>
            <person name="Thornton R."/>
            <person name="Coyle M."/>
            <person name="Francisco L."/>
            <person name="Jackson L."/>
            <person name="Javaid M."/>
            <person name="Korchina V."/>
            <person name="Kovar C."/>
            <person name="Mata R."/>
            <person name="Mathew T."/>
            <person name="Ngo R."/>
            <person name="Nguyen L."/>
            <person name="Nguyen N."/>
            <person name="Okwuonu G."/>
            <person name="Ongeri F."/>
            <person name="Pham C."/>
            <person name="Simmons D."/>
            <person name="Wilczek-Boney K."/>
            <person name="Hale W."/>
            <person name="Jakkamsetti A."/>
            <person name="Pham P."/>
            <person name="Ruth R."/>
            <person name="San Lucas F."/>
            <person name="Warren J."/>
            <person name="Zhang J."/>
            <person name="Zhao Z."/>
            <person name="Zhou C."/>
            <person name="Zhu D."/>
            <person name="Lee S."/>
            <person name="Bess C."/>
            <person name="Blankenburg K."/>
            <person name="Forbes L."/>
            <person name="Fu Q."/>
            <person name="Gubbala S."/>
            <person name="Hirani K."/>
            <person name="Jayaseelan J.C."/>
            <person name="Lara F."/>
            <person name="Munidasa M."/>
            <person name="Palculict T."/>
            <person name="Patil S."/>
            <person name="Pu L.-L."/>
            <person name="Saada N."/>
            <person name="Tang L."/>
            <person name="Weissenberger G."/>
            <person name="Zhu Y."/>
            <person name="Hemphill L."/>
            <person name="Shang Y."/>
            <person name="Youmans B."/>
            <person name="Ayvaz T."/>
            <person name="Ross M."/>
            <person name="Santibanez J."/>
            <person name="Aqrawi P."/>
            <person name="Gross S."/>
            <person name="Joshi V."/>
            <person name="Fowler G."/>
            <person name="Nazareth L."/>
            <person name="Reid J."/>
            <person name="Worley K."/>
            <person name="Petrosino J."/>
            <person name="Highlander S."/>
            <person name="Gibbs R."/>
        </authorList>
    </citation>
    <scope>NUCLEOTIDE SEQUENCE [LARGE SCALE GENOMIC DNA]</scope>
    <source>
        <strain evidence="2 3">ATCC 33035</strain>
    </source>
</reference>
<comment type="caution">
    <text evidence="2">The sequence shown here is derived from an EMBL/GenBank/DDBJ whole genome shotgun (WGS) entry which is preliminary data.</text>
</comment>
<dbReference type="Gene3D" id="3.20.20.140">
    <property type="entry name" value="Metal-dependent hydrolases"/>
    <property type="match status" value="1"/>
</dbReference>
<evidence type="ECO:0000313" key="2">
    <source>
        <dbReference type="EMBL" id="EFQ79668.1"/>
    </source>
</evidence>
<keyword evidence="3" id="KW-1185">Reference proteome</keyword>
<sequence length="385" mass="42857">MSIKSTDELLKAIESLPLFDHHCHGTLTEPLQRSEFEELISESSSPAAIGTTRFDSQVGFQVRGECAPVLGLAPFCSPQKYIAKRATMTPERVISKFLEAAGIETFGLETGHHADSITSPAELHQLTGKAVHEVIRLEKLAEEVAEKFRSQEGSEKVTAFLKELDATLHSKIENAIGVKSIAAYRVGLDFSPTRPTEEELSGAVTELLAQDGKIRLADSVIVRYLLWSAIDMAQVIQLHIGYGDDDVDLHRCNPLLLTELFRKSIHSGARFTLLHCYPFHREAGYLADVFPHVYFDVGLAINYTGARAYAVIAESLEVSPFGKILFSSDAFGLPELYYLGAKLFREGLTRVLSSFHEEANWPLEECYRVARMISYENAARLYEVD</sequence>
<dbReference type="PANTHER" id="PTHR43383">
    <property type="entry name" value="NODULIN 6"/>
    <property type="match status" value="1"/>
</dbReference>
<dbReference type="AlphaFoldDB" id="E2S6M6"/>
<protein>
    <submittedName>
        <fullName evidence="2">Amidohydrolase family protein</fullName>
    </submittedName>
</protein>
<accession>E2S6M6</accession>
<keyword evidence="2" id="KW-0378">Hydrolase</keyword>
<dbReference type="Proteomes" id="UP000003020">
    <property type="component" value="Unassembled WGS sequence"/>
</dbReference>
<evidence type="ECO:0000313" key="3">
    <source>
        <dbReference type="Proteomes" id="UP000003020"/>
    </source>
</evidence>
<dbReference type="SUPFAM" id="SSF51556">
    <property type="entry name" value="Metallo-dependent hydrolases"/>
    <property type="match status" value="1"/>
</dbReference>
<dbReference type="InterPro" id="IPR006680">
    <property type="entry name" value="Amidohydro-rel"/>
</dbReference>
<dbReference type="RefSeq" id="WP_005324332.1">
    <property type="nucleotide sequence ID" value="NZ_GL542876.1"/>
</dbReference>
<dbReference type="InterPro" id="IPR032466">
    <property type="entry name" value="Metal_Hydrolase"/>
</dbReference>
<feature type="domain" description="Amidohydrolase-related" evidence="1">
    <location>
        <begin position="211"/>
        <end position="383"/>
    </location>
</feature>
<name>E2S6M6_9CORY</name>
<dbReference type="eggNOG" id="COG2159">
    <property type="taxonomic scope" value="Bacteria"/>
</dbReference>
<evidence type="ECO:0000259" key="1">
    <source>
        <dbReference type="Pfam" id="PF04909"/>
    </source>
</evidence>
<dbReference type="EMBL" id="ABYQ02000014">
    <property type="protein sequence ID" value="EFQ79668.1"/>
    <property type="molecule type" value="Genomic_DNA"/>
</dbReference>
<dbReference type="PANTHER" id="PTHR43383:SF2">
    <property type="entry name" value="AMIDOHYDROLASE 2 FAMILY PROTEIN"/>
    <property type="match status" value="1"/>
</dbReference>
<organism evidence="2 3">
    <name type="scientific">Corynebacterium pseudogenitalium ATCC 33035</name>
    <dbReference type="NCBI Taxonomy" id="525264"/>
    <lineage>
        <taxon>Bacteria</taxon>
        <taxon>Bacillati</taxon>
        <taxon>Actinomycetota</taxon>
        <taxon>Actinomycetes</taxon>
        <taxon>Mycobacteriales</taxon>
        <taxon>Corynebacteriaceae</taxon>
        <taxon>Corynebacterium</taxon>
    </lineage>
</organism>
<dbReference type="OrthoDB" id="8244441at2"/>
<dbReference type="GO" id="GO:0016787">
    <property type="term" value="F:hydrolase activity"/>
    <property type="evidence" value="ECO:0007669"/>
    <property type="project" value="UniProtKB-KW"/>
</dbReference>